<dbReference type="STRING" id="199890.A0A182PV32"/>
<evidence type="ECO:0000313" key="7">
    <source>
        <dbReference type="EnsemblMetazoa" id="AEPI010819-PA"/>
    </source>
</evidence>
<reference evidence="8" key="1">
    <citation type="submission" date="2013-03" db="EMBL/GenBank/DDBJ databases">
        <title>The Genome Sequence of Anopheles epiroticus epiroticus2.</title>
        <authorList>
            <consortium name="The Broad Institute Genomics Platform"/>
            <person name="Neafsey D.E."/>
            <person name="Howell P."/>
            <person name="Walker B."/>
            <person name="Young S.K."/>
            <person name="Zeng Q."/>
            <person name="Gargeya S."/>
            <person name="Fitzgerald M."/>
            <person name="Haas B."/>
            <person name="Abouelleil A."/>
            <person name="Allen A.W."/>
            <person name="Alvarado L."/>
            <person name="Arachchi H.M."/>
            <person name="Berlin A.M."/>
            <person name="Chapman S.B."/>
            <person name="Gainer-Dewar J."/>
            <person name="Goldberg J."/>
            <person name="Griggs A."/>
            <person name="Gujja S."/>
            <person name="Hansen M."/>
            <person name="Howarth C."/>
            <person name="Imamovic A."/>
            <person name="Ireland A."/>
            <person name="Larimer J."/>
            <person name="McCowan C."/>
            <person name="Murphy C."/>
            <person name="Pearson M."/>
            <person name="Poon T.W."/>
            <person name="Priest M."/>
            <person name="Roberts A."/>
            <person name="Saif S."/>
            <person name="Shea T."/>
            <person name="Sisk P."/>
            <person name="Sykes S."/>
            <person name="Wortman J."/>
            <person name="Nusbaum C."/>
            <person name="Birren B."/>
        </authorList>
    </citation>
    <scope>NUCLEOTIDE SEQUENCE [LARGE SCALE GENOMIC DNA]</scope>
    <source>
        <strain evidence="8">Epiroticus2</strain>
    </source>
</reference>
<dbReference type="Proteomes" id="UP000075885">
    <property type="component" value="Unassembled WGS sequence"/>
</dbReference>
<evidence type="ECO:0000259" key="5">
    <source>
        <dbReference type="Pfam" id="PF00370"/>
    </source>
</evidence>
<dbReference type="PIRSF" id="PIRSF000538">
    <property type="entry name" value="GlpK"/>
    <property type="match status" value="1"/>
</dbReference>
<dbReference type="GO" id="GO:0019150">
    <property type="term" value="F:D-ribulokinase activity"/>
    <property type="evidence" value="ECO:0007669"/>
    <property type="project" value="TreeGrafter"/>
</dbReference>
<dbReference type="CDD" id="cd07782">
    <property type="entry name" value="ASKHA_NBD_FGGY_D-RBK"/>
    <property type="match status" value="1"/>
</dbReference>
<dbReference type="PANTHER" id="PTHR43435">
    <property type="entry name" value="RIBULOKINASE"/>
    <property type="match status" value="1"/>
</dbReference>
<dbReference type="AlphaFoldDB" id="A0A182PV32"/>
<dbReference type="EnsemblMetazoa" id="AEPI010819-RA">
    <property type="protein sequence ID" value="AEPI010819-PA"/>
    <property type="gene ID" value="AEPI010819"/>
</dbReference>
<evidence type="ECO:0000256" key="3">
    <source>
        <dbReference type="ARBA" id="ARBA00022777"/>
    </source>
</evidence>
<dbReference type="PANTHER" id="PTHR43435:SF4">
    <property type="entry name" value="FGGY CARBOHYDRATE KINASE DOMAIN-CONTAINING PROTEIN"/>
    <property type="match status" value="1"/>
</dbReference>
<dbReference type="InterPro" id="IPR018485">
    <property type="entry name" value="FGGY_C"/>
</dbReference>
<evidence type="ECO:0000256" key="4">
    <source>
        <dbReference type="ARBA" id="ARBA00074355"/>
    </source>
</evidence>
<evidence type="ECO:0000259" key="6">
    <source>
        <dbReference type="Pfam" id="PF02782"/>
    </source>
</evidence>
<evidence type="ECO:0000256" key="1">
    <source>
        <dbReference type="ARBA" id="ARBA00009156"/>
    </source>
</evidence>
<dbReference type="GO" id="GO:0019321">
    <property type="term" value="P:pentose metabolic process"/>
    <property type="evidence" value="ECO:0007669"/>
    <property type="project" value="TreeGrafter"/>
</dbReference>
<sequence length="593" mass="65267">MYLNEPIEMGFGVCRLDKRRSALVSEILIQEKVKVAITIPSMTSNQAYLVGVDVGTGSARAALVTSKGEVLQTCVKPIQTWNTQPNYYEQSSEDIWLAVCECVKNVTFGYAKEQIKGIGFDATCSLVVLDGEMQPLTVCPSSKDNEHNVILWMDHRAEDEARFINETRHKMLNYVGGSISLEMEVPKLLWLKRHLYNDVWVKVGAFFDLPDYLTFRATGVDLRSICSAVCKWNYDAENRKWSEDFFRAIGLVDDLCTDSWRLIGTHVSNPGSPIEGGLSEKAARQLGLHPGTAVASSMIDAHAGALALLGCEGPGGASDEASLTSKMAIICGTSSCHMSLTKQPVLAPGIWGPYKHAIIPDLYLNEAGQSATGVLIDYILQTHPCYEALLKEHGSNGKIYAFLYTFLDELAKRQGESSVHRLTIDLHVWPDFHGNRSPLADPNLKGMISGLTMTKDVQNLALIYLALMQALAYGTRHILEVLEASGREPITSILLCGGLSKNSLFVQTHADICSIPVLLPTEPEAVLLGSAMMGAFAAGIYDSLELAATGMGGSAKVIKPDMGDRNRDYHERKYRVFQRMYLDQRGYERIMKG</sequence>
<keyword evidence="3" id="KW-0418">Kinase</keyword>
<proteinExistence type="inferred from homology"/>
<dbReference type="Gene3D" id="3.30.420.40">
    <property type="match status" value="1"/>
</dbReference>
<dbReference type="SUPFAM" id="SSF53067">
    <property type="entry name" value="Actin-like ATPase domain"/>
    <property type="match status" value="2"/>
</dbReference>
<dbReference type="InterPro" id="IPR018484">
    <property type="entry name" value="FGGY_N"/>
</dbReference>
<dbReference type="NCBIfam" id="TIGR01315">
    <property type="entry name" value="5C_CHO_kinase"/>
    <property type="match status" value="1"/>
</dbReference>
<keyword evidence="2" id="KW-0808">Transferase</keyword>
<evidence type="ECO:0000313" key="8">
    <source>
        <dbReference type="Proteomes" id="UP000075885"/>
    </source>
</evidence>
<feature type="domain" description="Carbohydrate kinase FGGY N-terminal" evidence="5">
    <location>
        <begin position="48"/>
        <end position="306"/>
    </location>
</feature>
<dbReference type="InterPro" id="IPR043129">
    <property type="entry name" value="ATPase_NBD"/>
</dbReference>
<keyword evidence="8" id="KW-1185">Reference proteome</keyword>
<dbReference type="InterPro" id="IPR006003">
    <property type="entry name" value="FGGY_RbtK-like"/>
</dbReference>
<dbReference type="VEuPathDB" id="VectorBase:AEPI010819"/>
<protein>
    <recommendedName>
        <fullName evidence="4">FGGY carbohydrate kinase domain-containing protein</fullName>
    </recommendedName>
</protein>
<dbReference type="InterPro" id="IPR000577">
    <property type="entry name" value="Carb_kinase_FGGY"/>
</dbReference>
<accession>A0A182PV32</accession>
<name>A0A182PV32_9DIPT</name>
<reference evidence="7" key="2">
    <citation type="submission" date="2020-05" db="UniProtKB">
        <authorList>
            <consortium name="EnsemblMetazoa"/>
        </authorList>
    </citation>
    <scope>IDENTIFICATION</scope>
    <source>
        <strain evidence="7">Epiroticus2</strain>
    </source>
</reference>
<dbReference type="FunFam" id="3.30.420.40:FF:000101">
    <property type="entry name" value="FGGY carbohydrate kinase domain-containing protein"/>
    <property type="match status" value="1"/>
</dbReference>
<organism evidence="7 8">
    <name type="scientific">Anopheles epiroticus</name>
    <dbReference type="NCBI Taxonomy" id="199890"/>
    <lineage>
        <taxon>Eukaryota</taxon>
        <taxon>Metazoa</taxon>
        <taxon>Ecdysozoa</taxon>
        <taxon>Arthropoda</taxon>
        <taxon>Hexapoda</taxon>
        <taxon>Insecta</taxon>
        <taxon>Pterygota</taxon>
        <taxon>Neoptera</taxon>
        <taxon>Endopterygota</taxon>
        <taxon>Diptera</taxon>
        <taxon>Nematocera</taxon>
        <taxon>Culicoidea</taxon>
        <taxon>Culicidae</taxon>
        <taxon>Anophelinae</taxon>
        <taxon>Anopheles</taxon>
    </lineage>
</organism>
<evidence type="ECO:0000256" key="2">
    <source>
        <dbReference type="ARBA" id="ARBA00022679"/>
    </source>
</evidence>
<feature type="domain" description="Carbohydrate kinase FGGY C-terminal" evidence="6">
    <location>
        <begin position="327"/>
        <end position="538"/>
    </location>
</feature>
<dbReference type="Gene3D" id="1.20.58.2240">
    <property type="match status" value="1"/>
</dbReference>
<dbReference type="Pfam" id="PF00370">
    <property type="entry name" value="FGGY_N"/>
    <property type="match status" value="1"/>
</dbReference>
<dbReference type="Pfam" id="PF02782">
    <property type="entry name" value="FGGY_C"/>
    <property type="match status" value="1"/>
</dbReference>
<dbReference type="GO" id="GO:0005737">
    <property type="term" value="C:cytoplasm"/>
    <property type="evidence" value="ECO:0007669"/>
    <property type="project" value="TreeGrafter"/>
</dbReference>
<comment type="similarity">
    <text evidence="1">Belongs to the FGGY kinase family.</text>
</comment>